<dbReference type="EMBL" id="CACTIH010007315">
    <property type="protein sequence ID" value="CAA3009291.1"/>
    <property type="molecule type" value="Genomic_DNA"/>
</dbReference>
<keyword evidence="3" id="KW-1185">Reference proteome</keyword>
<reference evidence="2 3" key="1">
    <citation type="submission" date="2019-12" db="EMBL/GenBank/DDBJ databases">
        <authorList>
            <person name="Alioto T."/>
            <person name="Alioto T."/>
            <person name="Gomez Garrido J."/>
        </authorList>
    </citation>
    <scope>NUCLEOTIDE SEQUENCE [LARGE SCALE GENOMIC DNA]</scope>
</reference>
<evidence type="ECO:0000313" key="2">
    <source>
        <dbReference type="EMBL" id="CAA3009291.1"/>
    </source>
</evidence>
<feature type="region of interest" description="Disordered" evidence="1">
    <location>
        <begin position="1"/>
        <end position="28"/>
    </location>
</feature>
<dbReference type="Gramene" id="OE9A016238T1">
    <property type="protein sequence ID" value="OE9A016238C1"/>
    <property type="gene ID" value="OE9A016238"/>
</dbReference>
<name>A0A8S0TT43_OLEEU</name>
<accession>A0A8S0TT43</accession>
<feature type="region of interest" description="Disordered" evidence="1">
    <location>
        <begin position="121"/>
        <end position="140"/>
    </location>
</feature>
<dbReference type="AlphaFoldDB" id="A0A8S0TT43"/>
<evidence type="ECO:0000313" key="3">
    <source>
        <dbReference type="Proteomes" id="UP000594638"/>
    </source>
</evidence>
<comment type="caution">
    <text evidence="2">The sequence shown here is derived from an EMBL/GenBank/DDBJ whole genome shotgun (WGS) entry which is preliminary data.</text>
</comment>
<dbReference type="Proteomes" id="UP000594638">
    <property type="component" value="Unassembled WGS sequence"/>
</dbReference>
<sequence>MHQHPRHQSQSSTNLGHKSPPRNRRLHYPHRNHHTIACTVPTPHKCCLHKNDHHFTIVACTTPSQPPPTTTKTTQTHHQHHPLLQAKFNKTQKLPNPAPQNHHHAKHQHCQLPQLAFTPAINTNHQLSPPPPPQLPISHHNKFNRKITNKTTTTPYLLHPDLQRQPLPYRWSFMSALSRWTDDGEKGEERVKRPTPTCLHLTPPPHLIFFAPICSAITCPSMELHVGAGDVREHGEEEERVKRQTPTFIHLTPPPHLIFSAPFRSAVACPLSKLYVDWQHQTAW</sequence>
<proteinExistence type="predicted"/>
<organism evidence="2 3">
    <name type="scientific">Olea europaea subsp. europaea</name>
    <dbReference type="NCBI Taxonomy" id="158383"/>
    <lineage>
        <taxon>Eukaryota</taxon>
        <taxon>Viridiplantae</taxon>
        <taxon>Streptophyta</taxon>
        <taxon>Embryophyta</taxon>
        <taxon>Tracheophyta</taxon>
        <taxon>Spermatophyta</taxon>
        <taxon>Magnoliopsida</taxon>
        <taxon>eudicotyledons</taxon>
        <taxon>Gunneridae</taxon>
        <taxon>Pentapetalae</taxon>
        <taxon>asterids</taxon>
        <taxon>lamiids</taxon>
        <taxon>Lamiales</taxon>
        <taxon>Oleaceae</taxon>
        <taxon>Oleeae</taxon>
        <taxon>Olea</taxon>
    </lineage>
</organism>
<evidence type="ECO:0000256" key="1">
    <source>
        <dbReference type="SAM" id="MobiDB-lite"/>
    </source>
</evidence>
<feature type="compositionally biased region" description="Basic residues" evidence="1">
    <location>
        <begin position="19"/>
        <end position="28"/>
    </location>
</feature>
<protein>
    <submittedName>
        <fullName evidence="2">Uncharacterized protein</fullName>
    </submittedName>
</protein>
<gene>
    <name evidence="2" type="ORF">OLEA9_A016238</name>
</gene>